<evidence type="ECO:0000313" key="1">
    <source>
        <dbReference type="EMBL" id="MBT4870773.1"/>
    </source>
</evidence>
<dbReference type="Proteomes" id="UP000722459">
    <property type="component" value="Unassembled WGS sequence"/>
</dbReference>
<organism evidence="1 2">
    <name type="scientific">Candidatus Iainarchaeum sp</name>
    <dbReference type="NCBI Taxonomy" id="3101447"/>
    <lineage>
        <taxon>Archaea</taxon>
        <taxon>Candidatus Iainarchaeota</taxon>
        <taxon>Candidatus Iainarchaeia</taxon>
        <taxon>Candidatus Iainarchaeales</taxon>
        <taxon>Candidatus Iainarchaeaceae</taxon>
        <taxon>Candidatus Iainarchaeum</taxon>
    </lineage>
</organism>
<protein>
    <recommendedName>
        <fullName evidence="3">Lrp/AsnC family transcriptional regulator</fullName>
    </recommendedName>
</protein>
<sequence>MKIDDEIRLNILKALIDKGSTQPNLRRIKNKTKYHLATIKGSLDFLKKEEILSGFGPKIALWKLGYKLEAVELLQLDFSKTELIDKYLEAVNLDPHVYALNSIMGSGNYNVMSFQFYKDVEAYHKNLQEHYVKKIPQYYEVVKDRQVFYLTEPTFKRGSRTDSIIQLLRRSKGLD</sequence>
<reference evidence="1" key="1">
    <citation type="journal article" date="2021" name="ISME J.">
        <title>Mercury methylation by metabolically versatile and cosmopolitan marine bacteria.</title>
        <authorList>
            <person name="Lin H."/>
            <person name="Ascher D.B."/>
            <person name="Myung Y."/>
            <person name="Lamborg C.H."/>
            <person name="Hallam S.J."/>
            <person name="Gionfriddo C.M."/>
            <person name="Holt K.E."/>
            <person name="Moreau J.W."/>
        </authorList>
    </citation>
    <scope>NUCLEOTIDE SEQUENCE</scope>
    <source>
        <strain evidence="1">SI075_bin30</strain>
    </source>
</reference>
<name>A0A8T5GFI5_9ARCH</name>
<accession>A0A8T5GFI5</accession>
<gene>
    <name evidence="1" type="ORF">HON47_04315</name>
</gene>
<comment type="caution">
    <text evidence="1">The sequence shown here is derived from an EMBL/GenBank/DDBJ whole genome shotgun (WGS) entry which is preliminary data.</text>
</comment>
<proteinExistence type="predicted"/>
<evidence type="ECO:0008006" key="3">
    <source>
        <dbReference type="Google" id="ProtNLM"/>
    </source>
</evidence>
<dbReference type="AlphaFoldDB" id="A0A8T5GFI5"/>
<evidence type="ECO:0000313" key="2">
    <source>
        <dbReference type="Proteomes" id="UP000722459"/>
    </source>
</evidence>
<dbReference type="EMBL" id="JABJNZ010000057">
    <property type="protein sequence ID" value="MBT4870773.1"/>
    <property type="molecule type" value="Genomic_DNA"/>
</dbReference>